<dbReference type="EMBL" id="UINC01197407">
    <property type="protein sequence ID" value="SVE14880.1"/>
    <property type="molecule type" value="Genomic_DNA"/>
</dbReference>
<accession>A0A383B500</accession>
<protein>
    <submittedName>
        <fullName evidence="1">Uncharacterized protein</fullName>
    </submittedName>
</protein>
<organism evidence="1">
    <name type="scientific">marine metagenome</name>
    <dbReference type="NCBI Taxonomy" id="408172"/>
    <lineage>
        <taxon>unclassified sequences</taxon>
        <taxon>metagenomes</taxon>
        <taxon>ecological metagenomes</taxon>
    </lineage>
</organism>
<gene>
    <name evidence="1" type="ORF">METZ01_LOCUS467734</name>
</gene>
<feature type="non-terminal residue" evidence="1">
    <location>
        <position position="145"/>
    </location>
</feature>
<proteinExistence type="predicted"/>
<evidence type="ECO:0000313" key="1">
    <source>
        <dbReference type="EMBL" id="SVE14880.1"/>
    </source>
</evidence>
<sequence>MMKSLLTTLLLITGISMAQQPPSIPHKMSFQAMITDTLGNPVTDGTHNFTFRINRPTQAGQIQTIWEETKQVAVVDGLISTILGSVNPIGVIPISDNYFLRVALDNEVISVSPLTSVPFAFNASRAMGANNATHADTAHFTHHAM</sequence>
<dbReference type="AlphaFoldDB" id="A0A383B500"/>
<name>A0A383B500_9ZZZZ</name>
<reference evidence="1" key="1">
    <citation type="submission" date="2018-05" db="EMBL/GenBank/DDBJ databases">
        <authorList>
            <person name="Lanie J.A."/>
            <person name="Ng W.-L."/>
            <person name="Kazmierczak K.M."/>
            <person name="Andrzejewski T.M."/>
            <person name="Davidsen T.M."/>
            <person name="Wayne K.J."/>
            <person name="Tettelin H."/>
            <person name="Glass J.I."/>
            <person name="Rusch D."/>
            <person name="Podicherti R."/>
            <person name="Tsui H.-C.T."/>
            <person name="Winkler M.E."/>
        </authorList>
    </citation>
    <scope>NUCLEOTIDE SEQUENCE</scope>
</reference>